<dbReference type="HAMAP" id="MF_00109">
    <property type="entry name" value="Shikimate_kinase"/>
    <property type="match status" value="1"/>
</dbReference>
<comment type="subunit">
    <text evidence="7">Monomer.</text>
</comment>
<dbReference type="CDD" id="cd00464">
    <property type="entry name" value="SK"/>
    <property type="match status" value="1"/>
</dbReference>
<feature type="binding site" evidence="7">
    <location>
        <position position="37"/>
    </location>
    <ligand>
        <name>substrate</name>
    </ligand>
</feature>
<protein>
    <recommendedName>
        <fullName evidence="7">Shikimate kinase</fullName>
        <shortName evidence="7">SK</shortName>
        <ecNumber evidence="7">2.7.1.71</ecNumber>
    </recommendedName>
</protein>
<keyword evidence="5 7" id="KW-0067">ATP-binding</keyword>
<evidence type="ECO:0000313" key="8">
    <source>
        <dbReference type="EMBL" id="MFL0196673.1"/>
    </source>
</evidence>
<feature type="binding site" evidence="7">
    <location>
        <position position="119"/>
    </location>
    <ligand>
        <name>ATP</name>
        <dbReference type="ChEBI" id="CHEBI:30616"/>
    </ligand>
</feature>
<feature type="binding site" evidence="7">
    <location>
        <position position="136"/>
    </location>
    <ligand>
        <name>substrate</name>
    </ligand>
</feature>
<name>A0ABW8SN98_9CLOT</name>
<accession>A0ABW8SN98</accession>
<keyword evidence="6 7" id="KW-0057">Aromatic amino acid biosynthesis</keyword>
<feature type="binding site" evidence="7">
    <location>
        <begin position="15"/>
        <end position="20"/>
    </location>
    <ligand>
        <name>ATP</name>
        <dbReference type="ChEBI" id="CHEBI:30616"/>
    </ligand>
</feature>
<comment type="catalytic activity">
    <reaction evidence="7">
        <text>shikimate + ATP = 3-phosphoshikimate + ADP + H(+)</text>
        <dbReference type="Rhea" id="RHEA:13121"/>
        <dbReference type="ChEBI" id="CHEBI:15378"/>
        <dbReference type="ChEBI" id="CHEBI:30616"/>
        <dbReference type="ChEBI" id="CHEBI:36208"/>
        <dbReference type="ChEBI" id="CHEBI:145989"/>
        <dbReference type="ChEBI" id="CHEBI:456216"/>
        <dbReference type="EC" id="2.7.1.71"/>
    </reaction>
</comment>
<dbReference type="PANTHER" id="PTHR21087">
    <property type="entry name" value="SHIKIMATE KINASE"/>
    <property type="match status" value="1"/>
</dbReference>
<dbReference type="Gene3D" id="3.40.50.300">
    <property type="entry name" value="P-loop containing nucleotide triphosphate hydrolases"/>
    <property type="match status" value="1"/>
</dbReference>
<keyword evidence="7" id="KW-0460">Magnesium</keyword>
<feature type="binding site" evidence="7">
    <location>
        <position position="82"/>
    </location>
    <ligand>
        <name>substrate</name>
    </ligand>
</feature>
<feature type="binding site" evidence="7">
    <location>
        <position position="19"/>
    </location>
    <ligand>
        <name>Mg(2+)</name>
        <dbReference type="ChEBI" id="CHEBI:18420"/>
    </ligand>
</feature>
<reference evidence="8 9" key="1">
    <citation type="submission" date="2024-11" db="EMBL/GenBank/DDBJ databases">
        <authorList>
            <person name="Heng Y.C."/>
            <person name="Lim A.C.H."/>
            <person name="Lee J.K.Y."/>
            <person name="Kittelmann S."/>
        </authorList>
    </citation>
    <scope>NUCLEOTIDE SEQUENCE [LARGE SCALE GENOMIC DNA]</scope>
    <source>
        <strain evidence="8 9">WILCCON 0269</strain>
    </source>
</reference>
<comment type="caution">
    <text evidence="8">The sequence shown here is derived from an EMBL/GenBank/DDBJ whole genome shotgun (WGS) entry which is preliminary data.</text>
</comment>
<dbReference type="InterPro" id="IPR031322">
    <property type="entry name" value="Shikimate/glucono_kinase"/>
</dbReference>
<dbReference type="PRINTS" id="PR01100">
    <property type="entry name" value="SHIKIMTKNASE"/>
</dbReference>
<keyword evidence="7" id="KW-0963">Cytoplasm</keyword>
<dbReference type="RefSeq" id="WP_406792778.1">
    <property type="nucleotide sequence ID" value="NZ_JBJHZX010000020.1"/>
</dbReference>
<comment type="subcellular location">
    <subcellularLocation>
        <location evidence="7">Cytoplasm</location>
    </subcellularLocation>
</comment>
<evidence type="ECO:0000256" key="1">
    <source>
        <dbReference type="ARBA" id="ARBA00022605"/>
    </source>
</evidence>
<keyword evidence="3 7" id="KW-0547">Nucleotide-binding</keyword>
<comment type="caution">
    <text evidence="7">Lacks conserved residue(s) required for the propagation of feature annotation.</text>
</comment>
<sequence>MKKQIKNIVIIGMPGCGKTTIGKMVSSKLNKKFVDLDDYIEHKENCTIPEIFQRGEEYFRSLESKAAEEVSLEENLVISTGGGVIKNKQNIINLKKNGVVIFVDRPLKNIIGDVDISTRPLLRNGTAEIEKLFQERYGLYNSYCDFSVYNICDIEKTVDDIIEIYKNCV</sequence>
<keyword evidence="9" id="KW-1185">Reference proteome</keyword>
<keyword evidence="1 7" id="KW-0028">Amino-acid biosynthesis</keyword>
<comment type="pathway">
    <text evidence="7">Metabolic intermediate biosynthesis; chorismate biosynthesis; chorismate from D-erythrose 4-phosphate and phosphoenolpyruvate: step 5/7.</text>
</comment>
<evidence type="ECO:0000313" key="9">
    <source>
        <dbReference type="Proteomes" id="UP001623660"/>
    </source>
</evidence>
<dbReference type="Proteomes" id="UP001623660">
    <property type="component" value="Unassembled WGS sequence"/>
</dbReference>
<organism evidence="8 9">
    <name type="scientific">Candidatus Clostridium eludens</name>
    <dbReference type="NCBI Taxonomy" id="3381663"/>
    <lineage>
        <taxon>Bacteria</taxon>
        <taxon>Bacillati</taxon>
        <taxon>Bacillota</taxon>
        <taxon>Clostridia</taxon>
        <taxon>Eubacteriales</taxon>
        <taxon>Clostridiaceae</taxon>
        <taxon>Clostridium</taxon>
    </lineage>
</organism>
<dbReference type="Pfam" id="PF01202">
    <property type="entry name" value="SKI"/>
    <property type="match status" value="1"/>
</dbReference>
<evidence type="ECO:0000256" key="7">
    <source>
        <dbReference type="HAMAP-Rule" id="MF_00109"/>
    </source>
</evidence>
<evidence type="ECO:0000256" key="3">
    <source>
        <dbReference type="ARBA" id="ARBA00022741"/>
    </source>
</evidence>
<dbReference type="GO" id="GO:0016301">
    <property type="term" value="F:kinase activity"/>
    <property type="evidence" value="ECO:0007669"/>
    <property type="project" value="UniProtKB-KW"/>
</dbReference>
<evidence type="ECO:0000256" key="5">
    <source>
        <dbReference type="ARBA" id="ARBA00022840"/>
    </source>
</evidence>
<dbReference type="EMBL" id="JBJHZX010000020">
    <property type="protein sequence ID" value="MFL0196673.1"/>
    <property type="molecule type" value="Genomic_DNA"/>
</dbReference>
<keyword evidence="7" id="KW-0479">Metal-binding</keyword>
<dbReference type="EC" id="2.7.1.71" evidence="7"/>
<gene>
    <name evidence="7" type="primary">aroK</name>
    <name evidence="8" type="ORF">ACJDU8_14055</name>
</gene>
<dbReference type="InterPro" id="IPR027417">
    <property type="entry name" value="P-loop_NTPase"/>
</dbReference>
<feature type="binding site" evidence="7">
    <location>
        <position position="60"/>
    </location>
    <ligand>
        <name>substrate</name>
    </ligand>
</feature>
<evidence type="ECO:0000256" key="6">
    <source>
        <dbReference type="ARBA" id="ARBA00023141"/>
    </source>
</evidence>
<evidence type="ECO:0000256" key="4">
    <source>
        <dbReference type="ARBA" id="ARBA00022777"/>
    </source>
</evidence>
<proteinExistence type="inferred from homology"/>
<keyword evidence="4 7" id="KW-0418">Kinase</keyword>
<dbReference type="PANTHER" id="PTHR21087:SF16">
    <property type="entry name" value="SHIKIMATE KINASE 1, CHLOROPLASTIC"/>
    <property type="match status" value="1"/>
</dbReference>
<comment type="cofactor">
    <cofactor evidence="7">
        <name>Mg(2+)</name>
        <dbReference type="ChEBI" id="CHEBI:18420"/>
    </cofactor>
    <text evidence="7">Binds 1 Mg(2+) ion per subunit.</text>
</comment>
<keyword evidence="2 7" id="KW-0808">Transferase</keyword>
<dbReference type="InterPro" id="IPR000623">
    <property type="entry name" value="Shikimate_kinase/TSH1"/>
</dbReference>
<dbReference type="SUPFAM" id="SSF52540">
    <property type="entry name" value="P-loop containing nucleoside triphosphate hydrolases"/>
    <property type="match status" value="1"/>
</dbReference>
<comment type="function">
    <text evidence="7">Catalyzes the specific phosphorylation of the 3-hydroxyl group of shikimic acid using ATP as a cosubstrate.</text>
</comment>
<comment type="similarity">
    <text evidence="7">Belongs to the shikimate kinase family.</text>
</comment>
<evidence type="ECO:0000256" key="2">
    <source>
        <dbReference type="ARBA" id="ARBA00022679"/>
    </source>
</evidence>